<feature type="region of interest" description="Disordered" evidence="1">
    <location>
        <begin position="157"/>
        <end position="197"/>
    </location>
</feature>
<proteinExistence type="predicted"/>
<dbReference type="InterPro" id="IPR036390">
    <property type="entry name" value="WH_DNA-bd_sf"/>
</dbReference>
<dbReference type="Pfam" id="PF12802">
    <property type="entry name" value="MarR_2"/>
    <property type="match status" value="1"/>
</dbReference>
<evidence type="ECO:0000313" key="3">
    <source>
        <dbReference type="EMBL" id="XDQ83429.1"/>
    </source>
</evidence>
<dbReference type="Gene3D" id="1.10.10.10">
    <property type="entry name" value="Winged helix-like DNA-binding domain superfamily/Winged helix DNA-binding domain"/>
    <property type="match status" value="1"/>
</dbReference>
<dbReference type="InterPro" id="IPR039422">
    <property type="entry name" value="MarR/SlyA-like"/>
</dbReference>
<dbReference type="GO" id="GO:0003700">
    <property type="term" value="F:DNA-binding transcription factor activity"/>
    <property type="evidence" value="ECO:0007669"/>
    <property type="project" value="InterPro"/>
</dbReference>
<dbReference type="RefSeq" id="WP_369185557.1">
    <property type="nucleotide sequence ID" value="NZ_CP163445.1"/>
</dbReference>
<reference evidence="3" key="1">
    <citation type="submission" date="2024-07" db="EMBL/GenBank/DDBJ databases">
        <authorList>
            <person name="Yu S.T."/>
        </authorList>
    </citation>
    <scope>NUCLEOTIDE SEQUENCE</scope>
    <source>
        <strain evidence="3">Y1</strain>
    </source>
</reference>
<dbReference type="PANTHER" id="PTHR33164:SF95">
    <property type="entry name" value="TRANSCRIPTIONAL REGULATOR"/>
    <property type="match status" value="1"/>
</dbReference>
<dbReference type="SMART" id="SM00347">
    <property type="entry name" value="HTH_MARR"/>
    <property type="match status" value="1"/>
</dbReference>
<dbReference type="InterPro" id="IPR036388">
    <property type="entry name" value="WH-like_DNA-bd_sf"/>
</dbReference>
<dbReference type="PRINTS" id="PR00598">
    <property type="entry name" value="HTHMARR"/>
</dbReference>
<feature type="domain" description="HTH marR-type" evidence="2">
    <location>
        <begin position="23"/>
        <end position="155"/>
    </location>
</feature>
<evidence type="ECO:0000259" key="2">
    <source>
        <dbReference type="PROSITE" id="PS50995"/>
    </source>
</evidence>
<dbReference type="AlphaFoldDB" id="A0AB39TWG6"/>
<dbReference type="GO" id="GO:0006950">
    <property type="term" value="P:response to stress"/>
    <property type="evidence" value="ECO:0007669"/>
    <property type="project" value="TreeGrafter"/>
</dbReference>
<dbReference type="PROSITE" id="PS50995">
    <property type="entry name" value="HTH_MARR_2"/>
    <property type="match status" value="1"/>
</dbReference>
<sequence length="197" mass="20598">MGGVPDSGSETRTAPATGCADLAEDFGFSLMAVAHAYRTAVSPVLAGVARGARGFQTLAAVVDGDGPNQIALAGYLRIDRTVMTYLLDDLVAAGLVERRLDPADRRRRRIVATRQGIETLRDLRRQVRAAEDELLSGIDQDEREVLRAQLARLARAVAGGDPGGPPCDVGADSADSEEAADLADSCDVTVSPGRGPG</sequence>
<evidence type="ECO:0000256" key="1">
    <source>
        <dbReference type="SAM" id="MobiDB-lite"/>
    </source>
</evidence>
<protein>
    <submittedName>
        <fullName evidence="3">MarR family winged helix-turn-helix transcriptional regulator</fullName>
    </submittedName>
</protein>
<accession>A0AB39TWG6</accession>
<dbReference type="PANTHER" id="PTHR33164">
    <property type="entry name" value="TRANSCRIPTIONAL REGULATOR, MARR FAMILY"/>
    <property type="match status" value="1"/>
</dbReference>
<dbReference type="EMBL" id="CP163445">
    <property type="protein sequence ID" value="XDQ83429.1"/>
    <property type="molecule type" value="Genomic_DNA"/>
</dbReference>
<gene>
    <name evidence="3" type="ORF">AB2U05_35440</name>
</gene>
<dbReference type="InterPro" id="IPR000835">
    <property type="entry name" value="HTH_MarR-typ"/>
</dbReference>
<dbReference type="SUPFAM" id="SSF46785">
    <property type="entry name" value="Winged helix' DNA-binding domain"/>
    <property type="match status" value="1"/>
</dbReference>
<name>A0AB39TWG6_9ACTN</name>
<organism evidence="3">
    <name type="scientific">Streptomyces sp. Y1</name>
    <dbReference type="NCBI Taxonomy" id="3238634"/>
    <lineage>
        <taxon>Bacteria</taxon>
        <taxon>Bacillati</taxon>
        <taxon>Actinomycetota</taxon>
        <taxon>Actinomycetes</taxon>
        <taxon>Kitasatosporales</taxon>
        <taxon>Streptomycetaceae</taxon>
        <taxon>Streptomyces</taxon>
    </lineage>
</organism>